<protein>
    <recommendedName>
        <fullName evidence="2">DUF7144 domain-containing protein</fullName>
    </recommendedName>
</protein>
<keyword evidence="1" id="KW-0812">Transmembrane</keyword>
<keyword evidence="1" id="KW-0472">Membrane</keyword>
<sequence>MSTHVQHDRTSQHLASGLVVFAAVMMVVAGFLDLFRGIMGVAEDDVFVSTPNYIFKFDLTSWGWIHLIFGALAIIVGMGLFRPAMWARVAGVALASLLLIANFLSIPYYPLWSIVAIAMYGFIIWALCTVRPDADRRNM</sequence>
<feature type="transmembrane region" description="Helical" evidence="1">
    <location>
        <begin position="61"/>
        <end position="81"/>
    </location>
</feature>
<dbReference type="Pfam" id="PF23636">
    <property type="entry name" value="DUF7144"/>
    <property type="match status" value="1"/>
</dbReference>
<organism evidence="3 4">
    <name type="scientific">Streptomyces lavendulocolor</name>
    <dbReference type="NCBI Taxonomy" id="67316"/>
    <lineage>
        <taxon>Bacteria</taxon>
        <taxon>Bacillati</taxon>
        <taxon>Actinomycetota</taxon>
        <taxon>Actinomycetes</taxon>
        <taxon>Kitasatosporales</taxon>
        <taxon>Streptomycetaceae</taxon>
        <taxon>Streptomyces</taxon>
    </lineage>
</organism>
<dbReference type="Proteomes" id="UP001550378">
    <property type="component" value="Unassembled WGS sequence"/>
</dbReference>
<keyword evidence="1" id="KW-1133">Transmembrane helix</keyword>
<evidence type="ECO:0000313" key="3">
    <source>
        <dbReference type="EMBL" id="MEU0706686.1"/>
    </source>
</evidence>
<evidence type="ECO:0000259" key="2">
    <source>
        <dbReference type="Pfam" id="PF23636"/>
    </source>
</evidence>
<name>A0ABV2W0N0_9ACTN</name>
<feature type="transmembrane region" description="Helical" evidence="1">
    <location>
        <begin position="12"/>
        <end position="32"/>
    </location>
</feature>
<feature type="domain" description="DUF7144" evidence="2">
    <location>
        <begin position="19"/>
        <end position="131"/>
    </location>
</feature>
<keyword evidence="4" id="KW-1185">Reference proteome</keyword>
<dbReference type="InterPro" id="IPR055568">
    <property type="entry name" value="DUF7144"/>
</dbReference>
<dbReference type="RefSeq" id="WP_064071161.1">
    <property type="nucleotide sequence ID" value="NZ_JBEXZM010000012.1"/>
</dbReference>
<gene>
    <name evidence="3" type="ORF">ABZ508_04780</name>
</gene>
<proteinExistence type="predicted"/>
<feature type="transmembrane region" description="Helical" evidence="1">
    <location>
        <begin position="111"/>
        <end position="130"/>
    </location>
</feature>
<comment type="caution">
    <text evidence="3">The sequence shown here is derived from an EMBL/GenBank/DDBJ whole genome shotgun (WGS) entry which is preliminary data.</text>
</comment>
<evidence type="ECO:0000313" key="4">
    <source>
        <dbReference type="Proteomes" id="UP001550378"/>
    </source>
</evidence>
<accession>A0ABV2W0N0</accession>
<evidence type="ECO:0000256" key="1">
    <source>
        <dbReference type="SAM" id="Phobius"/>
    </source>
</evidence>
<dbReference type="EMBL" id="JBEXZR010000003">
    <property type="protein sequence ID" value="MEU0706686.1"/>
    <property type="molecule type" value="Genomic_DNA"/>
</dbReference>
<reference evidence="3 4" key="1">
    <citation type="submission" date="2024-06" db="EMBL/GenBank/DDBJ databases">
        <title>The Natural Products Discovery Center: Release of the First 8490 Sequenced Strains for Exploring Actinobacteria Biosynthetic Diversity.</title>
        <authorList>
            <person name="Kalkreuter E."/>
            <person name="Kautsar S.A."/>
            <person name="Yang D."/>
            <person name="Bader C.D."/>
            <person name="Teijaro C.N."/>
            <person name="Fluegel L."/>
            <person name="Davis C.M."/>
            <person name="Simpson J.R."/>
            <person name="Lauterbach L."/>
            <person name="Steele A.D."/>
            <person name="Gui C."/>
            <person name="Meng S."/>
            <person name="Li G."/>
            <person name="Viehrig K."/>
            <person name="Ye F."/>
            <person name="Su P."/>
            <person name="Kiefer A.F."/>
            <person name="Nichols A."/>
            <person name="Cepeda A.J."/>
            <person name="Yan W."/>
            <person name="Fan B."/>
            <person name="Jiang Y."/>
            <person name="Adhikari A."/>
            <person name="Zheng C.-J."/>
            <person name="Schuster L."/>
            <person name="Cowan T.M."/>
            <person name="Smanski M.J."/>
            <person name="Chevrette M.G."/>
            <person name="De Carvalho L.P.S."/>
            <person name="Shen B."/>
        </authorList>
    </citation>
    <scope>NUCLEOTIDE SEQUENCE [LARGE SCALE GENOMIC DNA]</scope>
    <source>
        <strain evidence="3 4">NPDC006337</strain>
    </source>
</reference>
<feature type="transmembrane region" description="Helical" evidence="1">
    <location>
        <begin position="86"/>
        <end position="105"/>
    </location>
</feature>